<proteinExistence type="predicted"/>
<sequence length="251" mass="27359">MSQPSIHLHTLTSTDGSATYTSPTSSHTITSGISYPLEVQFRSKELPEDTYIEVILIPHNAVSQVKERHVEEVVRRVLKSIVRGEETPRCMLQCTLQVTDAEVDESLPGGVKGPGQGGSYLEMLAGAVNCAVAGCLDGGVQMRSVAGAVVVAVMKDGRVRVWPTLKERKLARSLHVFAFNTDGHCLLMESEGSFEVEEWERAGEAARRVVTGSGTDADVDVDMNEDTQSLLDVMRRAVEARVEKDGSWKDD</sequence>
<name>A0AAN8I565_9EURO</name>
<dbReference type="GO" id="GO:0000176">
    <property type="term" value="C:nuclear exosome (RNase complex)"/>
    <property type="evidence" value="ECO:0007669"/>
    <property type="project" value="UniProtKB-ARBA"/>
</dbReference>
<dbReference type="SUPFAM" id="SSF55666">
    <property type="entry name" value="Ribonuclease PH domain 2-like"/>
    <property type="match status" value="1"/>
</dbReference>
<evidence type="ECO:0000256" key="4">
    <source>
        <dbReference type="ARBA" id="ARBA00023242"/>
    </source>
</evidence>
<dbReference type="GO" id="GO:0003723">
    <property type="term" value="F:RNA binding"/>
    <property type="evidence" value="ECO:0007669"/>
    <property type="project" value="TreeGrafter"/>
</dbReference>
<dbReference type="GO" id="GO:0005730">
    <property type="term" value="C:nucleolus"/>
    <property type="evidence" value="ECO:0007669"/>
    <property type="project" value="TreeGrafter"/>
</dbReference>
<comment type="caution">
    <text evidence="5">The sequence shown here is derived from an EMBL/GenBank/DDBJ whole genome shotgun (WGS) entry which is preliminary data.</text>
</comment>
<gene>
    <name evidence="5" type="primary">RRP46</name>
    <name evidence="5" type="ORF">OHC33_008962</name>
</gene>
<dbReference type="InterPro" id="IPR027408">
    <property type="entry name" value="PNPase/RNase_PH_dom_sf"/>
</dbReference>
<evidence type="ECO:0000256" key="2">
    <source>
        <dbReference type="ARBA" id="ARBA00022552"/>
    </source>
</evidence>
<dbReference type="EMBL" id="JAKLMC020000030">
    <property type="protein sequence ID" value="KAK5950001.1"/>
    <property type="molecule type" value="Genomic_DNA"/>
</dbReference>
<organism evidence="5 6">
    <name type="scientific">Knufia fluminis</name>
    <dbReference type="NCBI Taxonomy" id="191047"/>
    <lineage>
        <taxon>Eukaryota</taxon>
        <taxon>Fungi</taxon>
        <taxon>Dikarya</taxon>
        <taxon>Ascomycota</taxon>
        <taxon>Pezizomycotina</taxon>
        <taxon>Eurotiomycetes</taxon>
        <taxon>Chaetothyriomycetidae</taxon>
        <taxon>Chaetothyriales</taxon>
        <taxon>Trichomeriaceae</taxon>
        <taxon>Knufia</taxon>
    </lineage>
</organism>
<keyword evidence="4" id="KW-0539">Nucleus</keyword>
<dbReference type="Proteomes" id="UP001316803">
    <property type="component" value="Unassembled WGS sequence"/>
</dbReference>
<keyword evidence="2" id="KW-0698">rRNA processing</keyword>
<dbReference type="GO" id="GO:0071028">
    <property type="term" value="P:nuclear mRNA surveillance"/>
    <property type="evidence" value="ECO:0007669"/>
    <property type="project" value="TreeGrafter"/>
</dbReference>
<dbReference type="GO" id="GO:0071051">
    <property type="term" value="P:poly(A)-dependent snoRNA 3'-end processing"/>
    <property type="evidence" value="ECO:0007669"/>
    <property type="project" value="TreeGrafter"/>
</dbReference>
<dbReference type="InterPro" id="IPR050080">
    <property type="entry name" value="RNase_PH"/>
</dbReference>
<dbReference type="InterPro" id="IPR020568">
    <property type="entry name" value="Ribosomal_Su5_D2-typ_SF"/>
</dbReference>
<dbReference type="GO" id="GO:0016075">
    <property type="term" value="P:rRNA catabolic process"/>
    <property type="evidence" value="ECO:0007669"/>
    <property type="project" value="TreeGrafter"/>
</dbReference>
<evidence type="ECO:0000313" key="5">
    <source>
        <dbReference type="EMBL" id="KAK5950001.1"/>
    </source>
</evidence>
<dbReference type="GO" id="GO:0006364">
    <property type="term" value="P:rRNA processing"/>
    <property type="evidence" value="ECO:0007669"/>
    <property type="project" value="UniProtKB-KW"/>
</dbReference>
<dbReference type="GO" id="GO:0000177">
    <property type="term" value="C:cytoplasmic exosome (RNase complex)"/>
    <property type="evidence" value="ECO:0007669"/>
    <property type="project" value="TreeGrafter"/>
</dbReference>
<dbReference type="PANTHER" id="PTHR11953">
    <property type="entry name" value="EXOSOME COMPLEX COMPONENT"/>
    <property type="match status" value="1"/>
</dbReference>
<dbReference type="InterPro" id="IPR036345">
    <property type="entry name" value="ExoRNase_PH_dom2_sf"/>
</dbReference>
<dbReference type="GO" id="GO:0034475">
    <property type="term" value="P:U4 snRNA 3'-end processing"/>
    <property type="evidence" value="ECO:0007669"/>
    <property type="project" value="TreeGrafter"/>
</dbReference>
<keyword evidence="3" id="KW-0271">Exosome</keyword>
<dbReference type="AlphaFoldDB" id="A0AAN8I565"/>
<comment type="subcellular location">
    <subcellularLocation>
        <location evidence="1">Nucleus</location>
    </subcellularLocation>
</comment>
<dbReference type="Gene3D" id="3.30.230.70">
    <property type="entry name" value="GHMP Kinase, N-terminal domain"/>
    <property type="match status" value="1"/>
</dbReference>
<evidence type="ECO:0000256" key="1">
    <source>
        <dbReference type="ARBA" id="ARBA00004123"/>
    </source>
</evidence>
<dbReference type="PANTHER" id="PTHR11953:SF1">
    <property type="entry name" value="EXOSOME COMPLEX COMPONENT RRP46"/>
    <property type="match status" value="1"/>
</dbReference>
<reference evidence="5 6" key="1">
    <citation type="submission" date="2022-12" db="EMBL/GenBank/DDBJ databases">
        <title>Genomic features and morphological characterization of a novel Knufia sp. strain isolated from spacecraft assembly facility.</title>
        <authorList>
            <person name="Teixeira M."/>
            <person name="Chander A.M."/>
            <person name="Stajich J.E."/>
            <person name="Venkateswaran K."/>
        </authorList>
    </citation>
    <scope>NUCLEOTIDE SEQUENCE [LARGE SCALE GENOMIC DNA]</scope>
    <source>
        <strain evidence="5 6">FJI-L2-BK-P2</strain>
    </source>
</reference>
<evidence type="ECO:0000256" key="3">
    <source>
        <dbReference type="ARBA" id="ARBA00022835"/>
    </source>
</evidence>
<accession>A0AAN8I565</accession>
<evidence type="ECO:0000313" key="6">
    <source>
        <dbReference type="Proteomes" id="UP001316803"/>
    </source>
</evidence>
<keyword evidence="6" id="KW-1185">Reference proteome</keyword>
<protein>
    <submittedName>
        <fullName evidence="5">Exosome non-catalytic core subunit rrp46</fullName>
    </submittedName>
</protein>
<dbReference type="SUPFAM" id="SSF54211">
    <property type="entry name" value="Ribosomal protein S5 domain 2-like"/>
    <property type="match status" value="1"/>
</dbReference>